<keyword evidence="2 4" id="KW-0689">Ribosomal protein</keyword>
<keyword evidence="6" id="KW-1185">Reference proteome</keyword>
<name>A0ABR0K7Z5_9EURO</name>
<evidence type="ECO:0000256" key="4">
    <source>
        <dbReference type="RuleBase" id="RU000660"/>
    </source>
</evidence>
<organism evidence="5 6">
    <name type="scientific">Lithohypha guttulata</name>
    <dbReference type="NCBI Taxonomy" id="1690604"/>
    <lineage>
        <taxon>Eukaryota</taxon>
        <taxon>Fungi</taxon>
        <taxon>Dikarya</taxon>
        <taxon>Ascomycota</taxon>
        <taxon>Pezizomycotina</taxon>
        <taxon>Eurotiomycetes</taxon>
        <taxon>Chaetothyriomycetidae</taxon>
        <taxon>Chaetothyriales</taxon>
        <taxon>Trichomeriaceae</taxon>
        <taxon>Lithohypha</taxon>
    </lineage>
</organism>
<evidence type="ECO:0000313" key="6">
    <source>
        <dbReference type="Proteomes" id="UP001345013"/>
    </source>
</evidence>
<dbReference type="Pfam" id="PF01196">
    <property type="entry name" value="Ribosomal_L17"/>
    <property type="match status" value="1"/>
</dbReference>
<keyword evidence="3 4" id="KW-0687">Ribonucleoprotein</keyword>
<comment type="similarity">
    <text evidence="1 4">Belongs to the bacterial ribosomal protein bL17 family.</text>
</comment>
<dbReference type="PANTHER" id="PTHR14413">
    <property type="entry name" value="RIBOSOMAL PROTEIN L17"/>
    <property type="match status" value="1"/>
</dbReference>
<sequence>MPASSMYRRPLGRSSAHRESLLRNLVTSLVHHEQISTTYAKAKEAQRMAEKLITLGKKNTNATRVKAEGYLHQPQKHIDKVFGELRMRYADRPGGYTRLLLSEPLKDDSAESAILSLVDGPKDMRFNMTARALLRQQTENLPMNELTATNVRKVTRFRKNGVEELAREVGQLKVTNMKREVQEKELFEKDGTRVKFTRVIRGGGRRGAPGGL</sequence>
<dbReference type="NCBIfam" id="TIGR00059">
    <property type="entry name" value="L17"/>
    <property type="match status" value="1"/>
</dbReference>
<dbReference type="SUPFAM" id="SSF64263">
    <property type="entry name" value="Prokaryotic ribosomal protein L17"/>
    <property type="match status" value="1"/>
</dbReference>
<proteinExistence type="inferred from homology"/>
<accession>A0ABR0K7Z5</accession>
<dbReference type="InterPro" id="IPR036373">
    <property type="entry name" value="Ribosomal_bL17_sf"/>
</dbReference>
<dbReference type="InterPro" id="IPR000456">
    <property type="entry name" value="Ribosomal_bL17"/>
</dbReference>
<dbReference type="InterPro" id="IPR047859">
    <property type="entry name" value="Ribosomal_bL17_CS"/>
</dbReference>
<protein>
    <submittedName>
        <fullName evidence="5">54S ribosomal protein L8, mitochondrial</fullName>
    </submittedName>
</protein>
<evidence type="ECO:0000256" key="1">
    <source>
        <dbReference type="ARBA" id="ARBA00008777"/>
    </source>
</evidence>
<reference evidence="5 6" key="1">
    <citation type="submission" date="2023-08" db="EMBL/GenBank/DDBJ databases">
        <title>Black Yeasts Isolated from many extreme environments.</title>
        <authorList>
            <person name="Coleine C."/>
            <person name="Stajich J.E."/>
            <person name="Selbmann L."/>
        </authorList>
    </citation>
    <scope>NUCLEOTIDE SEQUENCE [LARGE SCALE GENOMIC DNA]</scope>
    <source>
        <strain evidence="5 6">CCFEE 5885</strain>
    </source>
</reference>
<evidence type="ECO:0000256" key="2">
    <source>
        <dbReference type="ARBA" id="ARBA00022980"/>
    </source>
</evidence>
<dbReference type="Proteomes" id="UP001345013">
    <property type="component" value="Unassembled WGS sequence"/>
</dbReference>
<evidence type="ECO:0000313" key="5">
    <source>
        <dbReference type="EMBL" id="KAK5091806.1"/>
    </source>
</evidence>
<dbReference type="PROSITE" id="PS01167">
    <property type="entry name" value="RIBOSOMAL_L17"/>
    <property type="match status" value="1"/>
</dbReference>
<comment type="caution">
    <text evidence="5">The sequence shown here is derived from an EMBL/GenBank/DDBJ whole genome shotgun (WGS) entry which is preliminary data.</text>
</comment>
<evidence type="ECO:0000256" key="3">
    <source>
        <dbReference type="ARBA" id="ARBA00023274"/>
    </source>
</evidence>
<dbReference type="PANTHER" id="PTHR14413:SF16">
    <property type="entry name" value="LARGE RIBOSOMAL SUBUNIT PROTEIN BL17M"/>
    <property type="match status" value="1"/>
</dbReference>
<gene>
    <name evidence="5" type="primary">mrpl8</name>
    <name evidence="5" type="ORF">LTR24_005805</name>
</gene>
<dbReference type="Gene3D" id="3.90.1030.10">
    <property type="entry name" value="Ribosomal protein L17"/>
    <property type="match status" value="1"/>
</dbReference>
<dbReference type="EMBL" id="JAVRRG010000069">
    <property type="protein sequence ID" value="KAK5091806.1"/>
    <property type="molecule type" value="Genomic_DNA"/>
</dbReference>
<dbReference type="GO" id="GO:0005840">
    <property type="term" value="C:ribosome"/>
    <property type="evidence" value="ECO:0007669"/>
    <property type="project" value="UniProtKB-KW"/>
</dbReference>